<dbReference type="Proteomes" id="UP000828390">
    <property type="component" value="Unassembled WGS sequence"/>
</dbReference>
<name>A0A9D4EUT5_DREPO</name>
<reference evidence="1" key="2">
    <citation type="submission" date="2020-11" db="EMBL/GenBank/DDBJ databases">
        <authorList>
            <person name="McCartney M.A."/>
            <person name="Auch B."/>
            <person name="Kono T."/>
            <person name="Mallez S."/>
            <person name="Becker A."/>
            <person name="Gohl D.M."/>
            <person name="Silverstein K.A.T."/>
            <person name="Koren S."/>
            <person name="Bechman K.B."/>
            <person name="Herman A."/>
            <person name="Abrahante J.E."/>
            <person name="Garbe J."/>
        </authorList>
    </citation>
    <scope>NUCLEOTIDE SEQUENCE</scope>
    <source>
        <strain evidence="1">Duluth1</strain>
        <tissue evidence="1">Whole animal</tissue>
    </source>
</reference>
<dbReference type="AlphaFoldDB" id="A0A9D4EUT5"/>
<reference evidence="1" key="1">
    <citation type="journal article" date="2019" name="bioRxiv">
        <title>The Genome of the Zebra Mussel, Dreissena polymorpha: A Resource for Invasive Species Research.</title>
        <authorList>
            <person name="McCartney M.A."/>
            <person name="Auch B."/>
            <person name="Kono T."/>
            <person name="Mallez S."/>
            <person name="Zhang Y."/>
            <person name="Obille A."/>
            <person name="Becker A."/>
            <person name="Abrahante J.E."/>
            <person name="Garbe J."/>
            <person name="Badalamenti J.P."/>
            <person name="Herman A."/>
            <person name="Mangelson H."/>
            <person name="Liachko I."/>
            <person name="Sullivan S."/>
            <person name="Sone E.D."/>
            <person name="Koren S."/>
            <person name="Silverstein K.A.T."/>
            <person name="Beckman K.B."/>
            <person name="Gohl D.M."/>
        </authorList>
    </citation>
    <scope>NUCLEOTIDE SEQUENCE</scope>
    <source>
        <strain evidence="1">Duluth1</strain>
        <tissue evidence="1">Whole animal</tissue>
    </source>
</reference>
<accession>A0A9D4EUT5</accession>
<dbReference type="EMBL" id="JAIWYP010000008">
    <property type="protein sequence ID" value="KAH3786119.1"/>
    <property type="molecule type" value="Genomic_DNA"/>
</dbReference>
<evidence type="ECO:0000313" key="1">
    <source>
        <dbReference type="EMBL" id="KAH3786119.1"/>
    </source>
</evidence>
<protein>
    <submittedName>
        <fullName evidence="1">Uncharacterized protein</fullName>
    </submittedName>
</protein>
<keyword evidence="2" id="KW-1185">Reference proteome</keyword>
<proteinExistence type="predicted"/>
<evidence type="ECO:0000313" key="2">
    <source>
        <dbReference type="Proteomes" id="UP000828390"/>
    </source>
</evidence>
<gene>
    <name evidence="1" type="ORF">DPMN_164221</name>
</gene>
<sequence length="88" mass="9906">MQTSEPASVNQAAFIQLENNLGSIVMGIATSIRVVSSIVNAYAPPWSRNLNNNCKYHKETTGLHLHQLKEDSQDSLVRQDLQRRINMI</sequence>
<organism evidence="1 2">
    <name type="scientific">Dreissena polymorpha</name>
    <name type="common">Zebra mussel</name>
    <name type="synonym">Mytilus polymorpha</name>
    <dbReference type="NCBI Taxonomy" id="45954"/>
    <lineage>
        <taxon>Eukaryota</taxon>
        <taxon>Metazoa</taxon>
        <taxon>Spiralia</taxon>
        <taxon>Lophotrochozoa</taxon>
        <taxon>Mollusca</taxon>
        <taxon>Bivalvia</taxon>
        <taxon>Autobranchia</taxon>
        <taxon>Heteroconchia</taxon>
        <taxon>Euheterodonta</taxon>
        <taxon>Imparidentia</taxon>
        <taxon>Neoheterodontei</taxon>
        <taxon>Myida</taxon>
        <taxon>Dreissenoidea</taxon>
        <taxon>Dreissenidae</taxon>
        <taxon>Dreissena</taxon>
    </lineage>
</organism>
<comment type="caution">
    <text evidence="1">The sequence shown here is derived from an EMBL/GenBank/DDBJ whole genome shotgun (WGS) entry which is preliminary data.</text>
</comment>